<dbReference type="OrthoDB" id="9806791at2"/>
<evidence type="ECO:0000256" key="4">
    <source>
        <dbReference type="RuleBase" id="RU000535"/>
    </source>
</evidence>
<dbReference type="EMBL" id="CP023344">
    <property type="protein sequence ID" value="ATC66163.1"/>
    <property type="molecule type" value="Genomic_DNA"/>
</dbReference>
<comment type="function">
    <text evidence="3 4">Together with the chaperonin GroEL, plays an essential role in assisting protein folding. The GroEL-GroES system forms a nano-cage that allows encapsulation of the non-native substrate proteins and provides a physical environment optimized to promote and accelerate protein folding. GroES binds to the apical surface of the GroEL ring, thereby capping the opening of the GroEL channel.</text>
</comment>
<dbReference type="PRINTS" id="PR00297">
    <property type="entry name" value="CHAPERONIN10"/>
</dbReference>
<keyword evidence="2 3" id="KW-0143">Chaperone</keyword>
<dbReference type="InterPro" id="IPR037124">
    <property type="entry name" value="Chaperonin_GroES_sf"/>
</dbReference>
<dbReference type="GO" id="GO:0046872">
    <property type="term" value="F:metal ion binding"/>
    <property type="evidence" value="ECO:0007669"/>
    <property type="project" value="TreeGrafter"/>
</dbReference>
<dbReference type="GO" id="GO:0051087">
    <property type="term" value="F:protein-folding chaperone binding"/>
    <property type="evidence" value="ECO:0007669"/>
    <property type="project" value="TreeGrafter"/>
</dbReference>
<keyword evidence="3" id="KW-0963">Cytoplasm</keyword>
<dbReference type="SMART" id="SM00883">
    <property type="entry name" value="Cpn10"/>
    <property type="match status" value="1"/>
</dbReference>
<comment type="subcellular location">
    <subcellularLocation>
        <location evidence="3">Cytoplasm</location>
    </subcellularLocation>
</comment>
<reference evidence="5 6" key="1">
    <citation type="submission" date="2017-09" db="EMBL/GenBank/DDBJ databases">
        <title>Complete genome sequence of Verrucomicrobial strain HZ-65, isolated from freshwater.</title>
        <authorList>
            <person name="Choi A."/>
        </authorList>
    </citation>
    <scope>NUCLEOTIDE SEQUENCE [LARGE SCALE GENOMIC DNA]</scope>
    <source>
        <strain evidence="5 6">HZ-65</strain>
    </source>
</reference>
<dbReference type="SUPFAM" id="SSF50129">
    <property type="entry name" value="GroES-like"/>
    <property type="match status" value="1"/>
</dbReference>
<keyword evidence="6" id="KW-1185">Reference proteome</keyword>
<evidence type="ECO:0000256" key="1">
    <source>
        <dbReference type="ARBA" id="ARBA00006975"/>
    </source>
</evidence>
<gene>
    <name evidence="3" type="primary">groES</name>
    <name evidence="3" type="synonym">groS</name>
    <name evidence="5" type="ORF">CMV30_14630</name>
</gene>
<sequence>MAKVKIKPIGDRVLVKHLEDNKEQVRGGIIIPDSAKEKPQEAEVIAIGTGKKDENGKSVAFEVKVGDKVLISKYGGTEVKIDDVKYTIVREDDILGVVG</sequence>
<dbReference type="GO" id="GO:0005737">
    <property type="term" value="C:cytoplasm"/>
    <property type="evidence" value="ECO:0007669"/>
    <property type="project" value="UniProtKB-SubCell"/>
</dbReference>
<dbReference type="GO" id="GO:0044183">
    <property type="term" value="F:protein folding chaperone"/>
    <property type="evidence" value="ECO:0007669"/>
    <property type="project" value="InterPro"/>
</dbReference>
<dbReference type="PANTHER" id="PTHR10772:SF63">
    <property type="entry name" value="20 KDA CHAPERONIN, CHLOROPLASTIC"/>
    <property type="match status" value="1"/>
</dbReference>
<dbReference type="CDD" id="cd00320">
    <property type="entry name" value="cpn10"/>
    <property type="match status" value="1"/>
</dbReference>
<protein>
    <recommendedName>
        <fullName evidence="3">Co-chaperonin GroES</fullName>
    </recommendedName>
    <alternativeName>
        <fullName evidence="3">10 kDa chaperonin</fullName>
    </alternativeName>
    <alternativeName>
        <fullName evidence="3">Chaperonin-10</fullName>
        <shortName evidence="3">Cpn10</shortName>
    </alternativeName>
</protein>
<comment type="subunit">
    <text evidence="3">Heptamer of 7 subunits arranged in a ring. Interacts with the chaperonin GroEL.</text>
</comment>
<evidence type="ECO:0000313" key="5">
    <source>
        <dbReference type="EMBL" id="ATC66163.1"/>
    </source>
</evidence>
<dbReference type="NCBIfam" id="NF001533">
    <property type="entry name" value="PRK00364.2-4"/>
    <property type="match status" value="1"/>
</dbReference>
<comment type="similarity">
    <text evidence="1 3 4">Belongs to the GroES chaperonin family.</text>
</comment>
<dbReference type="InterPro" id="IPR020818">
    <property type="entry name" value="Chaperonin_GroES"/>
</dbReference>
<dbReference type="AlphaFoldDB" id="A0A290QCI1"/>
<dbReference type="NCBIfam" id="NF001531">
    <property type="entry name" value="PRK00364.2-2"/>
    <property type="match status" value="1"/>
</dbReference>
<dbReference type="InterPro" id="IPR011032">
    <property type="entry name" value="GroES-like_sf"/>
</dbReference>
<accession>A0A290QCI1</accession>
<dbReference type="PANTHER" id="PTHR10772">
    <property type="entry name" value="10 KDA HEAT SHOCK PROTEIN"/>
    <property type="match status" value="1"/>
</dbReference>
<dbReference type="Proteomes" id="UP000217265">
    <property type="component" value="Chromosome"/>
</dbReference>
<name>A0A290QCI1_9BACT</name>
<organism evidence="5 6">
    <name type="scientific">Nibricoccus aquaticus</name>
    <dbReference type="NCBI Taxonomy" id="2576891"/>
    <lineage>
        <taxon>Bacteria</taxon>
        <taxon>Pseudomonadati</taxon>
        <taxon>Verrucomicrobiota</taxon>
        <taxon>Opitutia</taxon>
        <taxon>Opitutales</taxon>
        <taxon>Opitutaceae</taxon>
        <taxon>Nibricoccus</taxon>
    </lineage>
</organism>
<dbReference type="RefSeq" id="WP_096057790.1">
    <property type="nucleotide sequence ID" value="NZ_CP023344.1"/>
</dbReference>
<evidence type="ECO:0000256" key="3">
    <source>
        <dbReference type="HAMAP-Rule" id="MF_00580"/>
    </source>
</evidence>
<dbReference type="FunFam" id="2.30.33.40:FF:000007">
    <property type="entry name" value="10 kDa chaperonin"/>
    <property type="match status" value="1"/>
</dbReference>
<evidence type="ECO:0000256" key="2">
    <source>
        <dbReference type="ARBA" id="ARBA00023186"/>
    </source>
</evidence>
<evidence type="ECO:0000313" key="6">
    <source>
        <dbReference type="Proteomes" id="UP000217265"/>
    </source>
</evidence>
<dbReference type="GO" id="GO:0005524">
    <property type="term" value="F:ATP binding"/>
    <property type="evidence" value="ECO:0007669"/>
    <property type="project" value="InterPro"/>
</dbReference>
<dbReference type="Pfam" id="PF00166">
    <property type="entry name" value="Cpn10"/>
    <property type="match status" value="1"/>
</dbReference>
<dbReference type="Gene3D" id="2.30.33.40">
    <property type="entry name" value="GroES chaperonin"/>
    <property type="match status" value="1"/>
</dbReference>
<dbReference type="HAMAP" id="MF_00580">
    <property type="entry name" value="CH10"/>
    <property type="match status" value="1"/>
</dbReference>
<dbReference type="GO" id="GO:0051082">
    <property type="term" value="F:unfolded protein binding"/>
    <property type="evidence" value="ECO:0007669"/>
    <property type="project" value="TreeGrafter"/>
</dbReference>
<dbReference type="KEGG" id="vbh:CMV30_14630"/>
<proteinExistence type="inferred from homology"/>